<dbReference type="PROSITE" id="PS00674">
    <property type="entry name" value="AAA"/>
    <property type="match status" value="1"/>
</dbReference>
<dbReference type="InterPro" id="IPR003960">
    <property type="entry name" value="ATPase_AAA_CS"/>
</dbReference>
<sequence>MDSGEGMNESGAGADFSRYILDRMRQLEERNLALREQKDRVEGEKRLIENQKLKFEREARKLRSELERLRVGPMIVGTIVDVLDENRVIVKSSTGPRFVVSLSQFIEEEIKVGAQVGLNQQSFAVMCVLPSPRDPAVFGMEIEEAPDVQFSQIGGLDTQISEIREIVELPLKRPDLFTSVGIEPPKGVLLHGPPGTGKTILAKAVAQSTEATFMRVVGSEFVQKYIGEGARLVRELFELAKSKSPAIIFIDELDAIGARRMDGATSGDREVQRTLMQILAEMDGFDARGEVKLIAATNRLDMLDPALLRPGRFDRVIEIPLPSKEARESILKIHTKGMNLDRDVNLRLIAELSEGSSGADLKALSTEAGMYAIREERTTVYQSDFERAAAKILLKERNHMAEPEGLIQQYI</sequence>
<dbReference type="FunFam" id="3.40.50.300:FF:000033">
    <property type="entry name" value="26S protease regulatory subunit 6B"/>
    <property type="match status" value="1"/>
</dbReference>
<gene>
    <name evidence="11" type="ORF">ASZ90_011938</name>
</gene>
<dbReference type="AlphaFoldDB" id="A0A0W8FBW8"/>
<evidence type="ECO:0000256" key="8">
    <source>
        <dbReference type="ARBA" id="ARBA00023186"/>
    </source>
</evidence>
<evidence type="ECO:0000259" key="10">
    <source>
        <dbReference type="SMART" id="SM00382"/>
    </source>
</evidence>
<dbReference type="Gene3D" id="1.10.8.60">
    <property type="match status" value="1"/>
</dbReference>
<dbReference type="InterPro" id="IPR032501">
    <property type="entry name" value="Prot_ATP_ID_OB_2nd"/>
</dbReference>
<evidence type="ECO:0000256" key="1">
    <source>
        <dbReference type="ARBA" id="ARBA00004496"/>
    </source>
</evidence>
<keyword evidence="5" id="KW-0067">ATP-binding</keyword>
<keyword evidence="8" id="KW-0143">Chaperone</keyword>
<comment type="similarity">
    <text evidence="2">Belongs to the AAA ATPase family.</text>
</comment>
<evidence type="ECO:0000256" key="2">
    <source>
        <dbReference type="ARBA" id="ARBA00006914"/>
    </source>
</evidence>
<dbReference type="EMBL" id="LNQE01001386">
    <property type="protein sequence ID" value="KUG18388.1"/>
    <property type="molecule type" value="Genomic_DNA"/>
</dbReference>
<keyword evidence="4" id="KW-0547">Nucleotide-binding</keyword>
<dbReference type="PANTHER" id="PTHR23073">
    <property type="entry name" value="26S PROTEASOME REGULATORY SUBUNIT"/>
    <property type="match status" value="1"/>
</dbReference>
<comment type="caution">
    <text evidence="11">The sequence shown here is derived from an EMBL/GenBank/DDBJ whole genome shotgun (WGS) entry which is preliminary data.</text>
</comment>
<dbReference type="NCBIfam" id="TIGR01242">
    <property type="entry name" value="proteasome-activating nucleotidase"/>
    <property type="match status" value="1"/>
</dbReference>
<dbReference type="InterPro" id="IPR003959">
    <property type="entry name" value="ATPase_AAA_core"/>
</dbReference>
<feature type="domain" description="AAA+ ATPase" evidence="10">
    <location>
        <begin position="184"/>
        <end position="323"/>
    </location>
</feature>
<dbReference type="InterPro" id="IPR041569">
    <property type="entry name" value="AAA_lid_3"/>
</dbReference>
<evidence type="ECO:0000256" key="6">
    <source>
        <dbReference type="ARBA" id="ARBA00022942"/>
    </source>
</evidence>
<dbReference type="SMART" id="SM00382">
    <property type="entry name" value="AAA"/>
    <property type="match status" value="1"/>
</dbReference>
<evidence type="ECO:0000256" key="5">
    <source>
        <dbReference type="ARBA" id="ARBA00022840"/>
    </source>
</evidence>
<organism evidence="11">
    <name type="scientific">hydrocarbon metagenome</name>
    <dbReference type="NCBI Taxonomy" id="938273"/>
    <lineage>
        <taxon>unclassified sequences</taxon>
        <taxon>metagenomes</taxon>
        <taxon>ecological metagenomes</taxon>
    </lineage>
</organism>
<dbReference type="HAMAP" id="MF_00553">
    <property type="entry name" value="PAN"/>
    <property type="match status" value="1"/>
</dbReference>
<accession>A0A0W8FBW8</accession>
<dbReference type="GO" id="GO:0016887">
    <property type="term" value="F:ATP hydrolysis activity"/>
    <property type="evidence" value="ECO:0007669"/>
    <property type="project" value="InterPro"/>
</dbReference>
<protein>
    <submittedName>
        <fullName evidence="11">Proteasome-activating aaa-atpase (Pan), archaeal</fullName>
    </submittedName>
</protein>
<evidence type="ECO:0000256" key="7">
    <source>
        <dbReference type="ARBA" id="ARBA00023054"/>
    </source>
</evidence>
<dbReference type="Pfam" id="PF17862">
    <property type="entry name" value="AAA_lid_3"/>
    <property type="match status" value="1"/>
</dbReference>
<evidence type="ECO:0000256" key="9">
    <source>
        <dbReference type="SAM" id="Coils"/>
    </source>
</evidence>
<comment type="subcellular location">
    <subcellularLocation>
        <location evidence="1">Cytoplasm</location>
    </subcellularLocation>
</comment>
<dbReference type="Pfam" id="PF00004">
    <property type="entry name" value="AAA"/>
    <property type="match status" value="1"/>
</dbReference>
<dbReference type="GO" id="GO:0005524">
    <property type="term" value="F:ATP binding"/>
    <property type="evidence" value="ECO:0007669"/>
    <property type="project" value="UniProtKB-KW"/>
</dbReference>
<dbReference type="InterPro" id="IPR050221">
    <property type="entry name" value="26S_Proteasome_ATPase"/>
</dbReference>
<feature type="coiled-coil region" evidence="9">
    <location>
        <begin position="24"/>
        <end position="72"/>
    </location>
</feature>
<keyword evidence="3" id="KW-0963">Cytoplasm</keyword>
<name>A0A0W8FBW8_9ZZZZ</name>
<evidence type="ECO:0000313" key="11">
    <source>
        <dbReference type="EMBL" id="KUG18388.1"/>
    </source>
</evidence>
<dbReference type="Pfam" id="PF16450">
    <property type="entry name" value="Prot_ATP_ID_OB_C"/>
    <property type="match status" value="1"/>
</dbReference>
<evidence type="ECO:0000256" key="3">
    <source>
        <dbReference type="ARBA" id="ARBA00022490"/>
    </source>
</evidence>
<dbReference type="GO" id="GO:0005737">
    <property type="term" value="C:cytoplasm"/>
    <property type="evidence" value="ECO:0007669"/>
    <property type="project" value="UniProtKB-SubCell"/>
</dbReference>
<dbReference type="InterPro" id="IPR012340">
    <property type="entry name" value="NA-bd_OB-fold"/>
</dbReference>
<evidence type="ECO:0000256" key="4">
    <source>
        <dbReference type="ARBA" id="ARBA00022741"/>
    </source>
</evidence>
<keyword evidence="6 11" id="KW-0647">Proteasome</keyword>
<dbReference type="Gene3D" id="3.40.50.300">
    <property type="entry name" value="P-loop containing nucleotide triphosphate hydrolases"/>
    <property type="match status" value="1"/>
</dbReference>
<dbReference type="FunFam" id="1.10.8.60:FF:000006">
    <property type="entry name" value="26S protease regulatory subunit 8"/>
    <property type="match status" value="1"/>
</dbReference>
<keyword evidence="7 9" id="KW-0175">Coiled coil</keyword>
<dbReference type="GO" id="GO:0000502">
    <property type="term" value="C:proteasome complex"/>
    <property type="evidence" value="ECO:0007669"/>
    <property type="project" value="UniProtKB-KW"/>
</dbReference>
<dbReference type="InterPro" id="IPR027417">
    <property type="entry name" value="P-loop_NTPase"/>
</dbReference>
<dbReference type="InterPro" id="IPR003593">
    <property type="entry name" value="AAA+_ATPase"/>
</dbReference>
<dbReference type="NCBIfam" id="NF003069">
    <property type="entry name" value="PRK03992.1"/>
    <property type="match status" value="1"/>
</dbReference>
<dbReference type="InterPro" id="IPR023501">
    <property type="entry name" value="Nucleotidase_PAN"/>
</dbReference>
<proteinExistence type="inferred from homology"/>
<reference evidence="11" key="1">
    <citation type="journal article" date="2015" name="Proc. Natl. Acad. Sci. U.S.A.">
        <title>Networks of energetic and metabolic interactions define dynamics in microbial communities.</title>
        <authorList>
            <person name="Embree M."/>
            <person name="Liu J.K."/>
            <person name="Al-Bassam M.M."/>
            <person name="Zengler K."/>
        </authorList>
    </citation>
    <scope>NUCLEOTIDE SEQUENCE</scope>
</reference>
<dbReference type="SUPFAM" id="SSF52540">
    <property type="entry name" value="P-loop containing nucleoside triphosphate hydrolases"/>
    <property type="match status" value="1"/>
</dbReference>
<dbReference type="Gene3D" id="2.40.50.140">
    <property type="entry name" value="Nucleic acid-binding proteins"/>
    <property type="match status" value="1"/>
</dbReference>